<dbReference type="EMBL" id="AWEY01000007">
    <property type="protein sequence ID" value="ERK40241.1"/>
    <property type="molecule type" value="Genomic_DNA"/>
</dbReference>
<feature type="signal peptide" evidence="1">
    <location>
        <begin position="1"/>
        <end position="17"/>
    </location>
</feature>
<organism evidence="2 3">
    <name type="scientific">Segatella baroniae F0067</name>
    <dbReference type="NCBI Taxonomy" id="1115809"/>
    <lineage>
        <taxon>Bacteria</taxon>
        <taxon>Pseudomonadati</taxon>
        <taxon>Bacteroidota</taxon>
        <taxon>Bacteroidia</taxon>
        <taxon>Bacteroidales</taxon>
        <taxon>Prevotellaceae</taxon>
        <taxon>Segatella</taxon>
    </lineage>
</organism>
<evidence type="ECO:0000313" key="2">
    <source>
        <dbReference type="EMBL" id="ERK40241.1"/>
    </source>
</evidence>
<dbReference type="InterPro" id="IPR011990">
    <property type="entry name" value="TPR-like_helical_dom_sf"/>
</dbReference>
<evidence type="ECO:0000256" key="1">
    <source>
        <dbReference type="SAM" id="SignalP"/>
    </source>
</evidence>
<feature type="chain" id="PRO_5004633581" evidence="1">
    <location>
        <begin position="18"/>
        <end position="498"/>
    </location>
</feature>
<dbReference type="RefSeq" id="WP_021588739.1">
    <property type="nucleotide sequence ID" value="NZ_AWEY01000007.1"/>
</dbReference>
<protein>
    <submittedName>
        <fullName evidence="2">Starch-binding associating with outer membrane</fullName>
    </submittedName>
</protein>
<dbReference type="InterPro" id="IPR041662">
    <property type="entry name" value="SusD-like_2"/>
</dbReference>
<comment type="caution">
    <text evidence="2">The sequence shown here is derived from an EMBL/GenBank/DDBJ whole genome shotgun (WGS) entry which is preliminary data.</text>
</comment>
<reference evidence="2 3" key="1">
    <citation type="submission" date="2013-08" db="EMBL/GenBank/DDBJ databases">
        <authorList>
            <person name="Durkin A.S."/>
            <person name="Haft D.R."/>
            <person name="McCorrison J."/>
            <person name="Torralba M."/>
            <person name="Gillis M."/>
            <person name="Haft D.H."/>
            <person name="Methe B."/>
            <person name="Sutton G."/>
            <person name="Nelson K.E."/>
        </authorList>
    </citation>
    <scope>NUCLEOTIDE SEQUENCE [LARGE SCALE GENOMIC DNA]</scope>
    <source>
        <strain evidence="2 3">F0067</strain>
    </source>
</reference>
<gene>
    <name evidence="2" type="ORF">HMPREF9135_0589</name>
</gene>
<dbReference type="Pfam" id="PF12771">
    <property type="entry name" value="SusD-like_2"/>
    <property type="match status" value="1"/>
</dbReference>
<name>U2P7V9_9BACT</name>
<dbReference type="Gene3D" id="1.25.40.390">
    <property type="match status" value="2"/>
</dbReference>
<accession>U2P7V9</accession>
<dbReference type="Gene3D" id="1.20.120.840">
    <property type="entry name" value="SusD-like, tetratrico peptide repeats domain"/>
    <property type="match status" value="1"/>
</dbReference>
<keyword evidence="3" id="KW-1185">Reference proteome</keyword>
<evidence type="ECO:0000313" key="3">
    <source>
        <dbReference type="Proteomes" id="UP000016648"/>
    </source>
</evidence>
<dbReference type="PROSITE" id="PS51257">
    <property type="entry name" value="PROKAR_LIPOPROTEIN"/>
    <property type="match status" value="1"/>
</dbReference>
<dbReference type="AlphaFoldDB" id="U2P7V9"/>
<dbReference type="SUPFAM" id="SSF48452">
    <property type="entry name" value="TPR-like"/>
    <property type="match status" value="1"/>
</dbReference>
<keyword evidence="1" id="KW-0732">Signal</keyword>
<sequence length="498" mass="55026">MKMKYIFGVALASLVFASCSEDQMDSINKDQRHPSVNVVDAKFQITDAEVSTVYSTLCGSYAWYVSSYTEQLFGTGNNQLKNTELRQMGETASSSTFNNEWNNTYLNLNNLIAISKKCAEGGVNANQYDILGIEQVLEALNWGVLTDLHGDIPYKECFTGVNAKIDSQKDVYDHIFNLLDEAQKNLDKGGSHAADQDLLFKGKLNLWKGLAHALKARYLLHTYGVNKTNALLQQVVDEANAAIATGFTECKLSIFNGQTSDNSWSAYWWSRHYIGSTTTMDKLLAERNDPRESIYNVDMFGANILGEPGNDAQAQLDRQLNAPAWLENGAAYLHLFSKSELYFILAEGKARLGQDAKSDFEEGVKASIADYLATGGPALGDEFAITNEQVSSYLTSIAARFSANPLKEILIQKYIAQARDEQLETYNDIRRCRFVDGSHPVELTNSKNVSAGANRWPLRLPYGDSDVVSNPNVAAAFGSGNDAGMYIFTNPVWWAGGK</sequence>
<dbReference type="Proteomes" id="UP000016648">
    <property type="component" value="Unassembled WGS sequence"/>
</dbReference>
<dbReference type="PATRIC" id="fig|1115809.3.peg.408"/>
<proteinExistence type="predicted"/>